<dbReference type="AlphaFoldDB" id="A0ABD3PF61"/>
<evidence type="ECO:0000313" key="2">
    <source>
        <dbReference type="Proteomes" id="UP001530400"/>
    </source>
</evidence>
<organism evidence="1 2">
    <name type="scientific">Cyclotella atomus</name>
    <dbReference type="NCBI Taxonomy" id="382360"/>
    <lineage>
        <taxon>Eukaryota</taxon>
        <taxon>Sar</taxon>
        <taxon>Stramenopiles</taxon>
        <taxon>Ochrophyta</taxon>
        <taxon>Bacillariophyta</taxon>
        <taxon>Coscinodiscophyceae</taxon>
        <taxon>Thalassiosirophycidae</taxon>
        <taxon>Stephanodiscales</taxon>
        <taxon>Stephanodiscaceae</taxon>
        <taxon>Cyclotella</taxon>
    </lineage>
</organism>
<reference evidence="1 2" key="1">
    <citation type="submission" date="2024-10" db="EMBL/GenBank/DDBJ databases">
        <title>Updated reference genomes for cyclostephanoid diatoms.</title>
        <authorList>
            <person name="Roberts W.R."/>
            <person name="Alverson A.J."/>
        </authorList>
    </citation>
    <scope>NUCLEOTIDE SEQUENCE [LARGE SCALE GENOMIC DNA]</scope>
    <source>
        <strain evidence="1 2">AJA010-31</strain>
    </source>
</reference>
<sequence>MPHTPNTAGAAGGGAQGVVLFPGIPAAGQQTVSIGAVLAAIEGANVASTPAQKLQEFKWQPGKDKVEFKDEVLSYHAEVRAFSVVQPKSQVVKVVHGLCKYFHPSAETELRG</sequence>
<proteinExistence type="predicted"/>
<keyword evidence="2" id="KW-1185">Reference proteome</keyword>
<accession>A0ABD3PF61</accession>
<dbReference type="Proteomes" id="UP001530400">
    <property type="component" value="Unassembled WGS sequence"/>
</dbReference>
<comment type="caution">
    <text evidence="1">The sequence shown here is derived from an EMBL/GenBank/DDBJ whole genome shotgun (WGS) entry which is preliminary data.</text>
</comment>
<dbReference type="EMBL" id="JALLPJ020000672">
    <property type="protein sequence ID" value="KAL3785931.1"/>
    <property type="molecule type" value="Genomic_DNA"/>
</dbReference>
<evidence type="ECO:0000313" key="1">
    <source>
        <dbReference type="EMBL" id="KAL3785931.1"/>
    </source>
</evidence>
<name>A0ABD3PF61_9STRA</name>
<gene>
    <name evidence="1" type="ORF">ACHAWO_001224</name>
</gene>
<protein>
    <submittedName>
        <fullName evidence="1">Uncharacterized protein</fullName>
    </submittedName>
</protein>